<dbReference type="AlphaFoldDB" id="A0A509E961"/>
<dbReference type="RefSeq" id="WP_142582217.1">
    <property type="nucleotide sequence ID" value="NZ_CABFPH010000011.1"/>
</dbReference>
<evidence type="ECO:0000313" key="1">
    <source>
        <dbReference type="EMBL" id="VUD70648.1"/>
    </source>
</evidence>
<dbReference type="Proteomes" id="UP000410984">
    <property type="component" value="Unassembled WGS sequence"/>
</dbReference>
<name>A0A509E961_9HYPH</name>
<proteinExistence type="predicted"/>
<keyword evidence="2" id="KW-1185">Reference proteome</keyword>
<gene>
    <name evidence="1" type="ORF">MET9862_01220</name>
</gene>
<evidence type="ECO:0000313" key="2">
    <source>
        <dbReference type="Proteomes" id="UP000410984"/>
    </source>
</evidence>
<protein>
    <submittedName>
        <fullName evidence="1">Uncharacterized protein</fullName>
    </submittedName>
</protein>
<organism evidence="1 2">
    <name type="scientific">Methylobacterium symbioticum</name>
    <dbReference type="NCBI Taxonomy" id="2584084"/>
    <lineage>
        <taxon>Bacteria</taxon>
        <taxon>Pseudomonadati</taxon>
        <taxon>Pseudomonadota</taxon>
        <taxon>Alphaproteobacteria</taxon>
        <taxon>Hyphomicrobiales</taxon>
        <taxon>Methylobacteriaceae</taxon>
        <taxon>Methylobacterium</taxon>
    </lineage>
</organism>
<reference evidence="1 2" key="1">
    <citation type="submission" date="2019-06" db="EMBL/GenBank/DDBJ databases">
        <authorList>
            <person name="Rodrigo-Torres L."/>
            <person name="Arahal R. D."/>
            <person name="Lucena T."/>
        </authorList>
    </citation>
    <scope>NUCLEOTIDE SEQUENCE [LARGE SCALE GENOMIC DNA]</scope>
    <source>
        <strain evidence="1 2">SB0023/3</strain>
    </source>
</reference>
<dbReference type="EMBL" id="CABFPH010000011">
    <property type="protein sequence ID" value="VUD70648.1"/>
    <property type="molecule type" value="Genomic_DNA"/>
</dbReference>
<sequence length="68" mass="6795">MPPLLEVAAEEVEAFAKAARDAIDSRLGTLPEEAASGFWSAVAKYYAAGLAVAGAAVAEVSAGLDGEA</sequence>
<accession>A0A509E961</accession>